<dbReference type="GO" id="GO:0000976">
    <property type="term" value="F:transcription cis-regulatory region binding"/>
    <property type="evidence" value="ECO:0007669"/>
    <property type="project" value="TreeGrafter"/>
</dbReference>
<evidence type="ECO:0000313" key="6">
    <source>
        <dbReference type="EMBL" id="GGR18823.1"/>
    </source>
</evidence>
<dbReference type="PANTHER" id="PTHR30146:SF153">
    <property type="entry name" value="LACTOSE OPERON REPRESSOR"/>
    <property type="match status" value="1"/>
</dbReference>
<evidence type="ECO:0000313" key="7">
    <source>
        <dbReference type="Proteomes" id="UP000603865"/>
    </source>
</evidence>
<proteinExistence type="predicted"/>
<dbReference type="PANTHER" id="PTHR30146">
    <property type="entry name" value="LACI-RELATED TRANSCRIPTIONAL REPRESSOR"/>
    <property type="match status" value="1"/>
</dbReference>
<dbReference type="Proteomes" id="UP000603865">
    <property type="component" value="Unassembled WGS sequence"/>
</dbReference>
<feature type="domain" description="HTH lacI-type" evidence="5">
    <location>
        <begin position="53"/>
        <end position="107"/>
    </location>
</feature>
<comment type="caution">
    <text evidence="6">The sequence shown here is derived from an EMBL/GenBank/DDBJ whole genome shotgun (WGS) entry which is preliminary data.</text>
</comment>
<dbReference type="AlphaFoldDB" id="A0A918FBD7"/>
<dbReference type="GO" id="GO:0003700">
    <property type="term" value="F:DNA-binding transcription factor activity"/>
    <property type="evidence" value="ECO:0007669"/>
    <property type="project" value="TreeGrafter"/>
</dbReference>
<dbReference type="Pfam" id="PF13377">
    <property type="entry name" value="Peripla_BP_3"/>
    <property type="match status" value="1"/>
</dbReference>
<sequence>MPNLNSAATGTIPSATATDTDTTPSSNNGASDKDPSPAKEPLRAKVGLRPKATTILDVAARASVSHQTVSRVLNDHPAVAPATRSRVLAAMRDLDYRPNAAARHLAGRRGHTVGVLVYGVSYFGPTQMLASVEQAARARGYSVTVIFVHNLTVQGIEEGVRALRAGRVDGIIMITPLHQVEASRHHEILDDVPYVLVDAEPMPDRAVVAIDQFAGGRAAAQHIALLGHRRIAVLRGPDEWYDATSRYQGTISLLAQRRLLPVLTLSGDWTAASGYQVTCDALAQGAAFTALIAANDQMAVGAMRAIQETGKVVPTDVSVIGFDDLPESAYFNPPLTTVRQDFRALGAASLERLIDLIETPQQNPPSSVLVPTLMVRSSTAAPPKE</sequence>
<evidence type="ECO:0000256" key="2">
    <source>
        <dbReference type="ARBA" id="ARBA00023125"/>
    </source>
</evidence>
<keyword evidence="3" id="KW-0804">Transcription</keyword>
<dbReference type="RefSeq" id="WP_189091734.1">
    <property type="nucleotide sequence ID" value="NZ_BMQL01000022.1"/>
</dbReference>
<feature type="region of interest" description="Disordered" evidence="4">
    <location>
        <begin position="1"/>
        <end position="47"/>
    </location>
</feature>
<dbReference type="InterPro" id="IPR010982">
    <property type="entry name" value="Lambda_DNA-bd_dom_sf"/>
</dbReference>
<feature type="compositionally biased region" description="Polar residues" evidence="4">
    <location>
        <begin position="1"/>
        <end position="12"/>
    </location>
</feature>
<feature type="compositionally biased region" description="Low complexity" evidence="4">
    <location>
        <begin position="13"/>
        <end position="26"/>
    </location>
</feature>
<evidence type="ECO:0000259" key="5">
    <source>
        <dbReference type="PROSITE" id="PS50932"/>
    </source>
</evidence>
<dbReference type="SUPFAM" id="SSF53822">
    <property type="entry name" value="Periplasmic binding protein-like I"/>
    <property type="match status" value="1"/>
</dbReference>
<dbReference type="EMBL" id="BMQL01000022">
    <property type="protein sequence ID" value="GGR18823.1"/>
    <property type="molecule type" value="Genomic_DNA"/>
</dbReference>
<keyword evidence="1" id="KW-0805">Transcription regulation</keyword>
<dbReference type="CDD" id="cd01392">
    <property type="entry name" value="HTH_LacI"/>
    <property type="match status" value="1"/>
</dbReference>
<evidence type="ECO:0000256" key="1">
    <source>
        <dbReference type="ARBA" id="ARBA00023015"/>
    </source>
</evidence>
<dbReference type="InterPro" id="IPR028082">
    <property type="entry name" value="Peripla_BP_I"/>
</dbReference>
<feature type="compositionally biased region" description="Basic and acidic residues" evidence="4">
    <location>
        <begin position="31"/>
        <end position="43"/>
    </location>
</feature>
<dbReference type="InterPro" id="IPR046335">
    <property type="entry name" value="LacI/GalR-like_sensor"/>
</dbReference>
<reference evidence="6" key="2">
    <citation type="submission" date="2020-09" db="EMBL/GenBank/DDBJ databases">
        <authorList>
            <person name="Sun Q."/>
            <person name="Ohkuma M."/>
        </authorList>
    </citation>
    <scope>NUCLEOTIDE SEQUENCE</scope>
    <source>
        <strain evidence="6">JCM 31311</strain>
    </source>
</reference>
<dbReference type="Gene3D" id="1.10.260.40">
    <property type="entry name" value="lambda repressor-like DNA-binding domains"/>
    <property type="match status" value="1"/>
</dbReference>
<dbReference type="Pfam" id="PF00356">
    <property type="entry name" value="LacI"/>
    <property type="match status" value="1"/>
</dbReference>
<organism evidence="6 7">
    <name type="scientific">Deinococcus ruber</name>
    <dbReference type="NCBI Taxonomy" id="1848197"/>
    <lineage>
        <taxon>Bacteria</taxon>
        <taxon>Thermotogati</taxon>
        <taxon>Deinococcota</taxon>
        <taxon>Deinococci</taxon>
        <taxon>Deinococcales</taxon>
        <taxon>Deinococcaceae</taxon>
        <taxon>Deinococcus</taxon>
    </lineage>
</organism>
<dbReference type="InterPro" id="IPR000843">
    <property type="entry name" value="HTH_LacI"/>
</dbReference>
<protein>
    <submittedName>
        <fullName evidence="6">Lac repressor</fullName>
    </submittedName>
</protein>
<dbReference type="PROSITE" id="PS50932">
    <property type="entry name" value="HTH_LACI_2"/>
    <property type="match status" value="1"/>
</dbReference>
<dbReference type="PROSITE" id="PS00356">
    <property type="entry name" value="HTH_LACI_1"/>
    <property type="match status" value="1"/>
</dbReference>
<name>A0A918FBD7_9DEIO</name>
<evidence type="ECO:0000256" key="4">
    <source>
        <dbReference type="SAM" id="MobiDB-lite"/>
    </source>
</evidence>
<dbReference type="SMART" id="SM00354">
    <property type="entry name" value="HTH_LACI"/>
    <property type="match status" value="1"/>
</dbReference>
<keyword evidence="7" id="KW-1185">Reference proteome</keyword>
<keyword evidence="2" id="KW-0238">DNA-binding</keyword>
<accession>A0A918FBD7</accession>
<dbReference type="Gene3D" id="3.40.50.2300">
    <property type="match status" value="2"/>
</dbReference>
<dbReference type="CDD" id="cd01574">
    <property type="entry name" value="PBP1_LacI"/>
    <property type="match status" value="1"/>
</dbReference>
<evidence type="ECO:0000256" key="3">
    <source>
        <dbReference type="ARBA" id="ARBA00023163"/>
    </source>
</evidence>
<gene>
    <name evidence="6" type="primary">lacI</name>
    <name evidence="6" type="ORF">GCM10008957_34340</name>
</gene>
<dbReference type="SUPFAM" id="SSF47413">
    <property type="entry name" value="lambda repressor-like DNA-binding domains"/>
    <property type="match status" value="1"/>
</dbReference>
<reference evidence="6" key="1">
    <citation type="journal article" date="2014" name="Int. J. Syst. Evol. Microbiol.">
        <title>Complete genome sequence of Corynebacterium casei LMG S-19264T (=DSM 44701T), isolated from a smear-ripened cheese.</title>
        <authorList>
            <consortium name="US DOE Joint Genome Institute (JGI-PGF)"/>
            <person name="Walter F."/>
            <person name="Albersmeier A."/>
            <person name="Kalinowski J."/>
            <person name="Ruckert C."/>
        </authorList>
    </citation>
    <scope>NUCLEOTIDE SEQUENCE</scope>
    <source>
        <strain evidence="6">JCM 31311</strain>
    </source>
</reference>